<sequence>MGVRGLLGYCLDHKSCECVKYVNIVEVAKEKGAIEILVDFYAFMHYVLQRFWRTLTTVNNNPLLRLMGGEYAAFDAYLTKLVTDLRSCGIHLVMYIDGAIGSSKATMDRKLQTWKDRYSQNLQKMRDNLDVIAGYKQISDLSEDSAVRPVLLEVQMMETLKACECEVVQCTSGEADYVLARNLMIRPQAFAIFSNDSDFCIFRDCRFIPCQLFDINNDLKLGGMQQLPEKPQQLTVGILHSSAVASLLQLQDESALVELSIIAGNDFTGPFSRQLKMSLGLQERAHVTEVADWIQHHKCVENHPAAADMMQRNRKLADSIRQSREFYSAGSATMEETSGDTTSPLTQAIESAIEKGDLPTSMMGIHRGFYWQRIMLEDCHYGCPNVETALTPLRALIFRIIVPWRSNVVEEYGRSQAQEPRWNRVCAVPDRFIITFDRIQREKIFPNLRTFACIMSYHEPDFPHKFMDLYGRRNGFIYLLLRFFLCMNSGVNLFIGLEEFLALVAMVVGRVDESWYQALALTPSVRSITLASWFQAVYRHAYAYLGKLLYISHEFPAPKHVFSGAVWTAFHVASSQQGQQYLHVHFPRELCHIRGDMDRILNDKKHIIPKLVEGIFNYYR</sequence>
<evidence type="ECO:0008006" key="4">
    <source>
        <dbReference type="Google" id="ProtNLM"/>
    </source>
</evidence>
<dbReference type="PANTHER" id="PTHR15665">
    <property type="entry name" value="ASTEROID PROTEIN"/>
    <property type="match status" value="1"/>
</dbReference>
<keyword evidence="3" id="KW-1185">Reference proteome</keyword>
<dbReference type="InterPro" id="IPR029060">
    <property type="entry name" value="PIN-like_dom_sf"/>
</dbReference>
<organism evidence="2 3">
    <name type="scientific">Ridgeia piscesae</name>
    <name type="common">Tubeworm</name>
    <dbReference type="NCBI Taxonomy" id="27915"/>
    <lineage>
        <taxon>Eukaryota</taxon>
        <taxon>Metazoa</taxon>
        <taxon>Spiralia</taxon>
        <taxon>Lophotrochozoa</taxon>
        <taxon>Annelida</taxon>
        <taxon>Polychaeta</taxon>
        <taxon>Sedentaria</taxon>
        <taxon>Canalipalpata</taxon>
        <taxon>Sabellida</taxon>
        <taxon>Siboglinidae</taxon>
        <taxon>Ridgeia</taxon>
    </lineage>
</organism>
<reference evidence="2" key="1">
    <citation type="journal article" date="2023" name="Mol. Biol. Evol.">
        <title>Third-Generation Sequencing Reveals the Adaptive Role of the Epigenome in Three Deep-Sea Polychaetes.</title>
        <authorList>
            <person name="Perez M."/>
            <person name="Aroh O."/>
            <person name="Sun Y."/>
            <person name="Lan Y."/>
            <person name="Juniper S.K."/>
            <person name="Young C.R."/>
            <person name="Angers B."/>
            <person name="Qian P.Y."/>
        </authorList>
    </citation>
    <scope>NUCLEOTIDE SEQUENCE</scope>
    <source>
        <strain evidence="2">R07B-5</strain>
    </source>
</reference>
<dbReference type="Gene3D" id="3.40.50.1010">
    <property type="entry name" value="5'-nuclease"/>
    <property type="match status" value="1"/>
</dbReference>
<protein>
    <recommendedName>
        <fullName evidence="4">Asteroid domain-containing protein</fullName>
    </recommendedName>
</protein>
<evidence type="ECO:0000313" key="2">
    <source>
        <dbReference type="EMBL" id="KAK2176173.1"/>
    </source>
</evidence>
<proteinExistence type="inferred from homology"/>
<evidence type="ECO:0000256" key="1">
    <source>
        <dbReference type="ARBA" id="ARBA00007398"/>
    </source>
</evidence>
<dbReference type="EMBL" id="JAODUO010000677">
    <property type="protein sequence ID" value="KAK2176173.1"/>
    <property type="molecule type" value="Genomic_DNA"/>
</dbReference>
<accession>A0AAD9KSY7</accession>
<comment type="similarity">
    <text evidence="1">Belongs to the asteroid family.</text>
</comment>
<dbReference type="AlphaFoldDB" id="A0AAD9KSY7"/>
<name>A0AAD9KSY7_RIDPI</name>
<dbReference type="PANTHER" id="PTHR15665:SF1">
    <property type="entry name" value="PROTEIN ASTEROID HOMOLOG 1"/>
    <property type="match status" value="1"/>
</dbReference>
<dbReference type="Proteomes" id="UP001209878">
    <property type="component" value="Unassembled WGS sequence"/>
</dbReference>
<dbReference type="SUPFAM" id="SSF88723">
    <property type="entry name" value="PIN domain-like"/>
    <property type="match status" value="1"/>
</dbReference>
<evidence type="ECO:0000313" key="3">
    <source>
        <dbReference type="Proteomes" id="UP001209878"/>
    </source>
</evidence>
<gene>
    <name evidence="2" type="ORF">NP493_677g00051</name>
</gene>
<comment type="caution">
    <text evidence="2">The sequence shown here is derived from an EMBL/GenBank/DDBJ whole genome shotgun (WGS) entry which is preliminary data.</text>
</comment>
<dbReference type="InterPro" id="IPR026832">
    <property type="entry name" value="Asteroid"/>
</dbReference>